<keyword evidence="1" id="KW-0408">Iron</keyword>
<dbReference type="PANTHER" id="PTHR42954">
    <property type="entry name" value="FE(2+) TRANSPORT PROTEIN A"/>
    <property type="match status" value="1"/>
</dbReference>
<evidence type="ECO:0000313" key="4">
    <source>
        <dbReference type="Proteomes" id="UP001283212"/>
    </source>
</evidence>
<evidence type="ECO:0000259" key="2">
    <source>
        <dbReference type="SMART" id="SM00899"/>
    </source>
</evidence>
<feature type="domain" description="Ferrous iron transporter FeoA-like" evidence="2">
    <location>
        <begin position="6"/>
        <end position="78"/>
    </location>
</feature>
<keyword evidence="4" id="KW-1185">Reference proteome</keyword>
<dbReference type="Pfam" id="PF04023">
    <property type="entry name" value="FeoA"/>
    <property type="match status" value="1"/>
</dbReference>
<evidence type="ECO:0000256" key="1">
    <source>
        <dbReference type="ARBA" id="ARBA00023004"/>
    </source>
</evidence>
<dbReference type="Gene3D" id="2.30.30.90">
    <property type="match status" value="1"/>
</dbReference>
<dbReference type="RefSeq" id="WP_338096647.1">
    <property type="nucleotide sequence ID" value="NZ_JAWDKB010000006.1"/>
</dbReference>
<dbReference type="InterPro" id="IPR052713">
    <property type="entry name" value="FeoA"/>
</dbReference>
<dbReference type="InterPro" id="IPR007167">
    <property type="entry name" value="Fe-transptr_FeoA-like"/>
</dbReference>
<comment type="caution">
    <text evidence="3">The sequence shown here is derived from an EMBL/GenBank/DDBJ whole genome shotgun (WGS) entry which is preliminary data.</text>
</comment>
<dbReference type="InterPro" id="IPR008988">
    <property type="entry name" value="Transcriptional_repressor_C"/>
</dbReference>
<dbReference type="AlphaFoldDB" id="A0AAE4MFV0"/>
<sequence length="79" mass="8420">MTSPLVTLNCIPCGSSATVASLEHGAEITKRLLELGITRGTDITVLGNAPLGDPMIVRVRGCQFAIRRNEAKNILMEIA</sequence>
<dbReference type="SUPFAM" id="SSF50037">
    <property type="entry name" value="C-terminal domain of transcriptional repressors"/>
    <property type="match status" value="1"/>
</dbReference>
<proteinExistence type="predicted"/>
<reference evidence="3 4" key="1">
    <citation type="submission" date="2023-06" db="EMBL/GenBank/DDBJ databases">
        <title>Genome sequence of Methancorpusculaceae sp. Cs1.</title>
        <authorList>
            <person name="Protasov E."/>
            <person name="Platt K."/>
            <person name="Poehlein A."/>
            <person name="Daniel R."/>
            <person name="Brune A."/>
        </authorList>
    </citation>
    <scope>NUCLEOTIDE SEQUENCE [LARGE SCALE GENOMIC DNA]</scope>
    <source>
        <strain evidence="3 4">Cs1</strain>
    </source>
</reference>
<dbReference type="GO" id="GO:0046914">
    <property type="term" value="F:transition metal ion binding"/>
    <property type="evidence" value="ECO:0007669"/>
    <property type="project" value="InterPro"/>
</dbReference>
<evidence type="ECO:0000313" key="3">
    <source>
        <dbReference type="EMBL" id="MDV0444145.1"/>
    </source>
</evidence>
<dbReference type="SMART" id="SM00899">
    <property type="entry name" value="FeoA"/>
    <property type="match status" value="1"/>
</dbReference>
<protein>
    <recommendedName>
        <fullName evidence="2">Ferrous iron transporter FeoA-like domain-containing protein</fullName>
    </recommendedName>
</protein>
<organism evidence="3 4">
    <name type="scientific">Methanorbis rubei</name>
    <dbReference type="NCBI Taxonomy" id="3028300"/>
    <lineage>
        <taxon>Archaea</taxon>
        <taxon>Methanobacteriati</taxon>
        <taxon>Methanobacteriota</taxon>
        <taxon>Stenosarchaea group</taxon>
        <taxon>Methanomicrobia</taxon>
        <taxon>Methanomicrobiales</taxon>
        <taxon>Methanocorpusculaceae</taxon>
        <taxon>Methanorbis</taxon>
    </lineage>
</organism>
<accession>A0AAE4MFV0</accession>
<dbReference type="InterPro" id="IPR038157">
    <property type="entry name" value="FeoA_core_dom"/>
</dbReference>
<dbReference type="EMBL" id="JAWDKB010000006">
    <property type="protein sequence ID" value="MDV0444145.1"/>
    <property type="molecule type" value="Genomic_DNA"/>
</dbReference>
<dbReference type="Proteomes" id="UP001283212">
    <property type="component" value="Unassembled WGS sequence"/>
</dbReference>
<dbReference type="PANTHER" id="PTHR42954:SF2">
    <property type="entry name" value="FE(2+) TRANSPORT PROTEIN A"/>
    <property type="match status" value="1"/>
</dbReference>
<gene>
    <name evidence="3" type="ORF">McpCs1_15410</name>
</gene>
<name>A0AAE4MFV0_9EURY</name>